<proteinExistence type="predicted"/>
<name>A0A3A1R8W5_9BACI</name>
<dbReference type="OrthoDB" id="1437293at2"/>
<protein>
    <recommendedName>
        <fullName evidence="2">DUF2268 domain-containing protein</fullName>
    </recommendedName>
</protein>
<evidence type="ECO:0000313" key="4">
    <source>
        <dbReference type="Proteomes" id="UP000265801"/>
    </source>
</evidence>
<dbReference type="InterPro" id="IPR018728">
    <property type="entry name" value="DUF2268"/>
</dbReference>
<comment type="caution">
    <text evidence="3">The sequence shown here is derived from an EMBL/GenBank/DDBJ whole genome shotgun (WGS) entry which is preliminary data.</text>
</comment>
<dbReference type="PROSITE" id="PS51257">
    <property type="entry name" value="PROKAR_LIPOPROTEIN"/>
    <property type="match status" value="1"/>
</dbReference>
<evidence type="ECO:0000259" key="2">
    <source>
        <dbReference type="Pfam" id="PF10026"/>
    </source>
</evidence>
<feature type="domain" description="DUF2268" evidence="2">
    <location>
        <begin position="123"/>
        <end position="311"/>
    </location>
</feature>
<evidence type="ECO:0000313" key="3">
    <source>
        <dbReference type="EMBL" id="RIW37410.1"/>
    </source>
</evidence>
<sequence>MKQKLRTIVGLLLLLMTAACSHEEEDLPSQKKVEFEEGGQQFTIVPLYEEFLDYSKNAEENPELNNKGELFTKVIQPFQSYMNEEDASLSGGMDYTPYFYPTRKAEAIKENTAELLERQDEINEIIKSALVKSAGKLSGDKKTIVVRPADPDDSSVSSYLNGAGAVTISKDVILLMLAPEFEKEMLEYVVAHEYHHSIFLEVDPKGVNLLNSIVFEGKAESFAVSVFPGVAAPWTEPMEPEEEKAVLEYLRNNKDSTSSEIYFEFQEGSFKKGIPMWANYKMGFKITESFLKNHPEVPVGEWTTMTGDEIVRGSDYPDLLENEIQSREE</sequence>
<dbReference type="AlphaFoldDB" id="A0A3A1R8W5"/>
<keyword evidence="4" id="KW-1185">Reference proteome</keyword>
<gene>
    <name evidence="3" type="ORF">D3H55_05080</name>
</gene>
<evidence type="ECO:0000256" key="1">
    <source>
        <dbReference type="SAM" id="SignalP"/>
    </source>
</evidence>
<keyword evidence="1" id="KW-0732">Signal</keyword>
<feature type="signal peptide" evidence="1">
    <location>
        <begin position="1"/>
        <end position="21"/>
    </location>
</feature>
<accession>A0A3A1R8W5</accession>
<dbReference type="Pfam" id="PF10026">
    <property type="entry name" value="DUF2268"/>
    <property type="match status" value="1"/>
</dbReference>
<reference evidence="3 4" key="1">
    <citation type="submission" date="2018-09" db="EMBL/GenBank/DDBJ databases">
        <title>Bacillus saliacetes sp. nov., isolated from Thai shrimp paste (Ka-pi).</title>
        <authorList>
            <person name="Daroonpunt R."/>
            <person name="Tanasupawat S."/>
            <person name="Yiamsombut S."/>
        </authorList>
    </citation>
    <scope>NUCLEOTIDE SEQUENCE [LARGE SCALE GENOMIC DNA]</scope>
    <source>
        <strain evidence="3 4">SKP7-4</strain>
    </source>
</reference>
<dbReference type="EMBL" id="QXIR01000004">
    <property type="protein sequence ID" value="RIW37410.1"/>
    <property type="molecule type" value="Genomic_DNA"/>
</dbReference>
<dbReference type="RefSeq" id="WP_119545829.1">
    <property type="nucleotide sequence ID" value="NZ_QXIR01000004.1"/>
</dbReference>
<dbReference type="Proteomes" id="UP000265801">
    <property type="component" value="Unassembled WGS sequence"/>
</dbReference>
<feature type="chain" id="PRO_5017205812" description="DUF2268 domain-containing protein" evidence="1">
    <location>
        <begin position="22"/>
        <end position="329"/>
    </location>
</feature>
<organism evidence="3 4">
    <name type="scientific">Bacillus salacetis</name>
    <dbReference type="NCBI Taxonomy" id="2315464"/>
    <lineage>
        <taxon>Bacteria</taxon>
        <taxon>Bacillati</taxon>
        <taxon>Bacillota</taxon>
        <taxon>Bacilli</taxon>
        <taxon>Bacillales</taxon>
        <taxon>Bacillaceae</taxon>
        <taxon>Bacillus</taxon>
    </lineage>
</organism>